<feature type="region of interest" description="Disordered" evidence="1">
    <location>
        <begin position="247"/>
        <end position="294"/>
    </location>
</feature>
<organism evidence="3 4">
    <name type="scientific">Cuscuta epithymum</name>
    <dbReference type="NCBI Taxonomy" id="186058"/>
    <lineage>
        <taxon>Eukaryota</taxon>
        <taxon>Viridiplantae</taxon>
        <taxon>Streptophyta</taxon>
        <taxon>Embryophyta</taxon>
        <taxon>Tracheophyta</taxon>
        <taxon>Spermatophyta</taxon>
        <taxon>Magnoliopsida</taxon>
        <taxon>eudicotyledons</taxon>
        <taxon>Gunneridae</taxon>
        <taxon>Pentapetalae</taxon>
        <taxon>asterids</taxon>
        <taxon>lamiids</taxon>
        <taxon>Solanales</taxon>
        <taxon>Convolvulaceae</taxon>
        <taxon>Cuscuteae</taxon>
        <taxon>Cuscuta</taxon>
        <taxon>Cuscuta subgen. Cuscuta</taxon>
    </lineage>
</organism>
<feature type="region of interest" description="Disordered" evidence="1">
    <location>
        <begin position="1"/>
        <end position="38"/>
    </location>
</feature>
<accession>A0AAV0FPH2</accession>
<dbReference type="Pfam" id="PF14111">
    <property type="entry name" value="DUF4283"/>
    <property type="match status" value="1"/>
</dbReference>
<dbReference type="InterPro" id="IPR025558">
    <property type="entry name" value="DUF4283"/>
</dbReference>
<dbReference type="EMBL" id="CAMAPF010001001">
    <property type="protein sequence ID" value="CAH9137482.1"/>
    <property type="molecule type" value="Genomic_DNA"/>
</dbReference>
<evidence type="ECO:0000259" key="2">
    <source>
        <dbReference type="Pfam" id="PF14111"/>
    </source>
</evidence>
<comment type="caution">
    <text evidence="3">The sequence shown here is derived from an EMBL/GenBank/DDBJ whole genome shotgun (WGS) entry which is preliminary data.</text>
</comment>
<name>A0AAV0FPH2_9ASTE</name>
<sequence length="305" mass="33759">MAATEFAGSRVGRGSFSAQTEDSAKDDEGDPLQTEGAENMEALIGKYGGMGLGLSEEELLLDDEEETEQEPVAARKAVETYPVVGTILTDKAVKFQFFRDRMASLWCPGKGVMIQEIGEKRYLFTFYHLIDRNRVLNDGPWLYDQNLLVLKAIEQGDMPLKMPLDTVDFWVQGLHFFGTGPEQGGKEVMRPFGPWLRAGGGRPRLSLGSKWLVNDGGAGRSLMGVQKYLNEKQDQGQISGQLKIQEKGEGLNPEGARTAGNGVGEQKRRRTWDALEQEQSGEEAMVLDSTKNREGAAWVPQTRLN</sequence>
<evidence type="ECO:0000313" key="4">
    <source>
        <dbReference type="Proteomes" id="UP001152523"/>
    </source>
</evidence>
<protein>
    <recommendedName>
        <fullName evidence="2">DUF4283 domain-containing protein</fullName>
    </recommendedName>
</protein>
<proteinExistence type="predicted"/>
<gene>
    <name evidence="3" type="ORF">CEPIT_LOCUS36051</name>
</gene>
<keyword evidence="4" id="KW-1185">Reference proteome</keyword>
<reference evidence="3" key="1">
    <citation type="submission" date="2022-07" db="EMBL/GenBank/DDBJ databases">
        <authorList>
            <person name="Macas J."/>
            <person name="Novak P."/>
            <person name="Neumann P."/>
        </authorList>
    </citation>
    <scope>NUCLEOTIDE SEQUENCE</scope>
</reference>
<feature type="domain" description="DUF4283" evidence="2">
    <location>
        <begin position="83"/>
        <end position="152"/>
    </location>
</feature>
<evidence type="ECO:0000313" key="3">
    <source>
        <dbReference type="EMBL" id="CAH9137482.1"/>
    </source>
</evidence>
<dbReference type="Proteomes" id="UP001152523">
    <property type="component" value="Unassembled WGS sequence"/>
</dbReference>
<evidence type="ECO:0000256" key="1">
    <source>
        <dbReference type="SAM" id="MobiDB-lite"/>
    </source>
</evidence>
<dbReference type="AlphaFoldDB" id="A0AAV0FPH2"/>